<dbReference type="Pfam" id="PF00071">
    <property type="entry name" value="Ras"/>
    <property type="match status" value="1"/>
</dbReference>
<evidence type="ECO:0000256" key="7">
    <source>
        <dbReference type="ARBA" id="ARBA00037868"/>
    </source>
</evidence>
<evidence type="ECO:0000313" key="9">
    <source>
        <dbReference type="Proteomes" id="UP001162131"/>
    </source>
</evidence>
<dbReference type="SMART" id="SM00176">
    <property type="entry name" value="RAN"/>
    <property type="match status" value="1"/>
</dbReference>
<dbReference type="PRINTS" id="PR00449">
    <property type="entry name" value="RASTRNSFRMNG"/>
</dbReference>
<gene>
    <name evidence="8" type="ORF">BSTOLATCC_MIC25227</name>
</gene>
<dbReference type="InterPro" id="IPR001806">
    <property type="entry name" value="Small_GTPase"/>
</dbReference>
<dbReference type="Proteomes" id="UP001162131">
    <property type="component" value="Unassembled WGS sequence"/>
</dbReference>
<keyword evidence="5" id="KW-0449">Lipoprotein</keyword>
<evidence type="ECO:0000256" key="1">
    <source>
        <dbReference type="ARBA" id="ARBA00006270"/>
    </source>
</evidence>
<evidence type="ECO:0000256" key="5">
    <source>
        <dbReference type="ARBA" id="ARBA00023288"/>
    </source>
</evidence>
<evidence type="ECO:0000256" key="4">
    <source>
        <dbReference type="ARBA" id="ARBA00023136"/>
    </source>
</evidence>
<dbReference type="PROSITE" id="PS00675">
    <property type="entry name" value="SIGMA54_INTERACT_1"/>
    <property type="match status" value="1"/>
</dbReference>
<dbReference type="GO" id="GO:0003924">
    <property type="term" value="F:GTPase activity"/>
    <property type="evidence" value="ECO:0007669"/>
    <property type="project" value="InterPro"/>
</dbReference>
<keyword evidence="9" id="KW-1185">Reference proteome</keyword>
<dbReference type="NCBIfam" id="TIGR00231">
    <property type="entry name" value="small_GTP"/>
    <property type="match status" value="1"/>
</dbReference>
<reference evidence="8" key="1">
    <citation type="submission" date="2021-09" db="EMBL/GenBank/DDBJ databases">
        <authorList>
            <consortium name="AG Swart"/>
            <person name="Singh M."/>
            <person name="Singh A."/>
            <person name="Seah K."/>
            <person name="Emmerich C."/>
        </authorList>
    </citation>
    <scope>NUCLEOTIDE SEQUENCE</scope>
    <source>
        <strain evidence="8">ATCC30299</strain>
    </source>
</reference>
<dbReference type="GO" id="GO:0012505">
    <property type="term" value="C:endomembrane system"/>
    <property type="evidence" value="ECO:0007669"/>
    <property type="project" value="UniProtKB-SubCell"/>
</dbReference>
<comment type="subcellular location">
    <subcellularLocation>
        <location evidence="7">Endomembrane system</location>
        <topology evidence="7">Lipid-anchor</topology>
    </subcellularLocation>
</comment>
<dbReference type="EMBL" id="CAJZBQ010000024">
    <property type="protein sequence ID" value="CAG9319985.1"/>
    <property type="molecule type" value="Genomic_DNA"/>
</dbReference>
<dbReference type="Gene3D" id="3.40.50.300">
    <property type="entry name" value="P-loop containing nucleotide triphosphate hydrolases"/>
    <property type="match status" value="1"/>
</dbReference>
<dbReference type="SUPFAM" id="SSF52540">
    <property type="entry name" value="P-loop containing nucleoside triphosphate hydrolases"/>
    <property type="match status" value="1"/>
</dbReference>
<comment type="similarity">
    <text evidence="1">Belongs to the small GTPase superfamily. Rab family.</text>
</comment>
<dbReference type="PANTHER" id="PTHR47979">
    <property type="entry name" value="DRAB11-RELATED"/>
    <property type="match status" value="1"/>
</dbReference>
<keyword evidence="3" id="KW-0342">GTP-binding</keyword>
<dbReference type="InterPro" id="IPR005225">
    <property type="entry name" value="Small_GTP-bd"/>
</dbReference>
<keyword evidence="4" id="KW-0472">Membrane</keyword>
<accession>A0AAU9IZI7</accession>
<dbReference type="CDD" id="cd01868">
    <property type="entry name" value="Rab11_like"/>
    <property type="match status" value="1"/>
</dbReference>
<evidence type="ECO:0000313" key="8">
    <source>
        <dbReference type="EMBL" id="CAG9319985.1"/>
    </source>
</evidence>
<dbReference type="SMART" id="SM00174">
    <property type="entry name" value="RHO"/>
    <property type="match status" value="1"/>
</dbReference>
<evidence type="ECO:0000256" key="3">
    <source>
        <dbReference type="ARBA" id="ARBA00023134"/>
    </source>
</evidence>
<keyword evidence="6" id="KW-0636">Prenylation</keyword>
<dbReference type="SMART" id="SM00175">
    <property type="entry name" value="RAB"/>
    <property type="match status" value="1"/>
</dbReference>
<dbReference type="InterPro" id="IPR025662">
    <property type="entry name" value="Sigma_54_int_dom_ATP-bd_1"/>
</dbReference>
<evidence type="ECO:0000256" key="6">
    <source>
        <dbReference type="ARBA" id="ARBA00023289"/>
    </source>
</evidence>
<dbReference type="InterPro" id="IPR027417">
    <property type="entry name" value="P-loop_NTPase"/>
</dbReference>
<dbReference type="GO" id="GO:0005525">
    <property type="term" value="F:GTP binding"/>
    <property type="evidence" value="ECO:0007669"/>
    <property type="project" value="UniProtKB-KW"/>
</dbReference>
<comment type="caution">
    <text evidence="8">The sequence shown here is derived from an EMBL/GenBank/DDBJ whole genome shotgun (WGS) entry which is preliminary data.</text>
</comment>
<sequence>MAGNLEEEEYDYLFKIVLVGESGVGKSNILSRFTKNEFNLESKATIGVEFAAKCIQHEGKAIKAQIWDTAGQERFRAITSSYYKGAMGALLVYDISKHATFENLDRWVNEVRSFTQPDLSIILVGNKCDMAYAREVTQDEAIRYAQQQKIPFFETSALDCTNVELVFRELLVAIARRTDAGFDTKGAEKVDISKINTIKLGTAEKKKKSCCKGH</sequence>
<dbReference type="FunFam" id="3.40.50.300:FF:000067">
    <property type="entry name" value="ras-related protein RABA1f"/>
    <property type="match status" value="1"/>
</dbReference>
<dbReference type="PROSITE" id="PS51419">
    <property type="entry name" value="RAB"/>
    <property type="match status" value="1"/>
</dbReference>
<dbReference type="AlphaFoldDB" id="A0AAU9IZI7"/>
<proteinExistence type="inferred from homology"/>
<keyword evidence="2" id="KW-0547">Nucleotide-binding</keyword>
<evidence type="ECO:0000256" key="2">
    <source>
        <dbReference type="ARBA" id="ARBA00022741"/>
    </source>
</evidence>
<name>A0AAU9IZI7_9CILI</name>
<protein>
    <submittedName>
        <fullName evidence="8">Uncharacterized protein</fullName>
    </submittedName>
</protein>
<dbReference type="InterPro" id="IPR050209">
    <property type="entry name" value="Rab_GTPases_membrane_traffic"/>
</dbReference>
<dbReference type="PROSITE" id="PS51421">
    <property type="entry name" value="RAS"/>
    <property type="match status" value="1"/>
</dbReference>
<organism evidence="8 9">
    <name type="scientific">Blepharisma stoltei</name>
    <dbReference type="NCBI Taxonomy" id="1481888"/>
    <lineage>
        <taxon>Eukaryota</taxon>
        <taxon>Sar</taxon>
        <taxon>Alveolata</taxon>
        <taxon>Ciliophora</taxon>
        <taxon>Postciliodesmatophora</taxon>
        <taxon>Heterotrichea</taxon>
        <taxon>Heterotrichida</taxon>
        <taxon>Blepharismidae</taxon>
        <taxon>Blepharisma</taxon>
    </lineage>
</organism>
<dbReference type="SMART" id="SM00173">
    <property type="entry name" value="RAS"/>
    <property type="match status" value="1"/>
</dbReference>
<dbReference type="PROSITE" id="PS51420">
    <property type="entry name" value="RHO"/>
    <property type="match status" value="1"/>
</dbReference>